<sequence length="112" mass="12978">MNKEDSLQFVHERLRHNHPLAREFRLRPAPRVTRRFAIEIEQGEAHVFETVDASFAVRCNQGSVWITHDGDPRDVILMAGETYRADRTDALHLFALAPSVLEIEFEDEVTQH</sequence>
<proteinExistence type="predicted"/>
<dbReference type="EMBL" id="JACORT010000005">
    <property type="protein sequence ID" value="MBC5783860.1"/>
    <property type="molecule type" value="Genomic_DNA"/>
</dbReference>
<keyword evidence="2" id="KW-1185">Reference proteome</keyword>
<gene>
    <name evidence="1" type="ORF">H8N03_12965</name>
</gene>
<dbReference type="Pfam" id="PF11142">
    <property type="entry name" value="DUF2917"/>
    <property type="match status" value="1"/>
</dbReference>
<accession>A0A923MQZ4</accession>
<name>A0A923MQZ4_9BURK</name>
<protein>
    <submittedName>
        <fullName evidence="1">DUF2917 domain-containing protein</fullName>
    </submittedName>
</protein>
<organism evidence="1 2">
    <name type="scientific">Ramlibacter cellulosilyticus</name>
    <dbReference type="NCBI Taxonomy" id="2764187"/>
    <lineage>
        <taxon>Bacteria</taxon>
        <taxon>Pseudomonadati</taxon>
        <taxon>Pseudomonadota</taxon>
        <taxon>Betaproteobacteria</taxon>
        <taxon>Burkholderiales</taxon>
        <taxon>Comamonadaceae</taxon>
        <taxon>Ramlibacter</taxon>
    </lineage>
</organism>
<dbReference type="InterPro" id="IPR021317">
    <property type="entry name" value="DUF2917"/>
</dbReference>
<evidence type="ECO:0000313" key="1">
    <source>
        <dbReference type="EMBL" id="MBC5783860.1"/>
    </source>
</evidence>
<dbReference type="Proteomes" id="UP000608513">
    <property type="component" value="Unassembled WGS sequence"/>
</dbReference>
<evidence type="ECO:0000313" key="2">
    <source>
        <dbReference type="Proteomes" id="UP000608513"/>
    </source>
</evidence>
<dbReference type="AlphaFoldDB" id="A0A923MQZ4"/>
<comment type="caution">
    <text evidence="1">The sequence shown here is derived from an EMBL/GenBank/DDBJ whole genome shotgun (WGS) entry which is preliminary data.</text>
</comment>
<dbReference type="RefSeq" id="WP_187076612.1">
    <property type="nucleotide sequence ID" value="NZ_JACORT010000005.1"/>
</dbReference>
<reference evidence="1" key="1">
    <citation type="submission" date="2020-08" db="EMBL/GenBank/DDBJ databases">
        <title>Ramlibacter sp. USB13 16S ribosomal RNA gene genome sequencing and assembly.</title>
        <authorList>
            <person name="Kang M."/>
        </authorList>
    </citation>
    <scope>NUCLEOTIDE SEQUENCE</scope>
    <source>
        <strain evidence="1">USB13</strain>
    </source>
</reference>